<gene>
    <name evidence="1" type="ORF">FMUND_8668</name>
</gene>
<accession>A0A8H6DC11</accession>
<sequence length="191" mass="21702">MTAVLENLVQIAYKLWDDDESIECNSEGVPIKVIFEDMIRSPSFQIRMHGGALSRLAGIFRPLRTATGEYFRQLPADDTFEMEDVMRLIGDLEDIMEPGHLPLHLSSWVGCFGNENGRWLVLELLLNGLSNILDCGILLDIFDTLLRSPPRKCYLAWRERGGLPMASNLDEVILYGTTSLFLQLSRAQRRD</sequence>
<evidence type="ECO:0000313" key="1">
    <source>
        <dbReference type="EMBL" id="KAF5711986.1"/>
    </source>
</evidence>
<keyword evidence="2" id="KW-1185">Reference proteome</keyword>
<name>A0A8H6DC11_9HYPO</name>
<proteinExistence type="predicted"/>
<dbReference type="EMBL" id="JAAOAN010000285">
    <property type="protein sequence ID" value="KAF5711986.1"/>
    <property type="molecule type" value="Genomic_DNA"/>
</dbReference>
<protein>
    <submittedName>
        <fullName evidence="1">Uncharacterized protein</fullName>
    </submittedName>
</protein>
<reference evidence="1 2" key="1">
    <citation type="submission" date="2020-05" db="EMBL/GenBank/DDBJ databases">
        <title>Identification and distribution of gene clusters putatively required for synthesis of sphingolipid metabolism inhibitors in phylogenetically diverse species of the filamentous fungus Fusarium.</title>
        <authorList>
            <person name="Kim H.-S."/>
            <person name="Busman M."/>
            <person name="Brown D.W."/>
            <person name="Divon H."/>
            <person name="Uhlig S."/>
            <person name="Proctor R.H."/>
        </authorList>
    </citation>
    <scope>NUCLEOTIDE SEQUENCE [LARGE SCALE GENOMIC DNA]</scope>
    <source>
        <strain evidence="1 2">NRRL 66235</strain>
    </source>
</reference>
<evidence type="ECO:0000313" key="2">
    <source>
        <dbReference type="Proteomes" id="UP000544331"/>
    </source>
</evidence>
<dbReference type="Proteomes" id="UP000544331">
    <property type="component" value="Unassembled WGS sequence"/>
</dbReference>
<comment type="caution">
    <text evidence="1">The sequence shown here is derived from an EMBL/GenBank/DDBJ whole genome shotgun (WGS) entry which is preliminary data.</text>
</comment>
<organism evidence="1 2">
    <name type="scientific">Fusarium mundagurra</name>
    <dbReference type="NCBI Taxonomy" id="1567541"/>
    <lineage>
        <taxon>Eukaryota</taxon>
        <taxon>Fungi</taxon>
        <taxon>Dikarya</taxon>
        <taxon>Ascomycota</taxon>
        <taxon>Pezizomycotina</taxon>
        <taxon>Sordariomycetes</taxon>
        <taxon>Hypocreomycetidae</taxon>
        <taxon>Hypocreales</taxon>
        <taxon>Nectriaceae</taxon>
        <taxon>Fusarium</taxon>
        <taxon>Fusarium fujikuroi species complex</taxon>
    </lineage>
</organism>
<dbReference type="AlphaFoldDB" id="A0A8H6DC11"/>